<feature type="transmembrane region" description="Helical" evidence="6">
    <location>
        <begin position="312"/>
        <end position="332"/>
    </location>
</feature>
<evidence type="ECO:0000313" key="8">
    <source>
        <dbReference type="EMBL" id="TVY49391.1"/>
    </source>
</evidence>
<feature type="transmembrane region" description="Helical" evidence="6">
    <location>
        <begin position="276"/>
        <end position="292"/>
    </location>
</feature>
<feature type="transmembrane region" description="Helical" evidence="6">
    <location>
        <begin position="116"/>
        <end position="135"/>
    </location>
</feature>
<feature type="transmembrane region" description="Helical" evidence="6">
    <location>
        <begin position="177"/>
        <end position="195"/>
    </location>
</feature>
<comment type="caution">
    <text evidence="8">The sequence shown here is derived from an EMBL/GenBank/DDBJ whole genome shotgun (WGS) entry which is preliminary data.</text>
</comment>
<proteinExistence type="predicted"/>
<evidence type="ECO:0000256" key="4">
    <source>
        <dbReference type="ARBA" id="ARBA00023136"/>
    </source>
</evidence>
<feature type="transmembrane region" description="Helical" evidence="6">
    <location>
        <begin position="377"/>
        <end position="396"/>
    </location>
</feature>
<keyword evidence="3 6" id="KW-1133">Transmembrane helix</keyword>
<keyword evidence="4 6" id="KW-0472">Membrane</keyword>
<dbReference type="AlphaFoldDB" id="A0A8H8UJZ3"/>
<dbReference type="SUPFAM" id="SSF103473">
    <property type="entry name" value="MFS general substrate transporter"/>
    <property type="match status" value="1"/>
</dbReference>
<feature type="transmembrane region" description="Helical" evidence="6">
    <location>
        <begin position="352"/>
        <end position="370"/>
    </location>
</feature>
<dbReference type="PANTHER" id="PTHR42718">
    <property type="entry name" value="MAJOR FACILITATOR SUPERFAMILY MULTIDRUG TRANSPORTER MFSC"/>
    <property type="match status" value="1"/>
</dbReference>
<evidence type="ECO:0000256" key="2">
    <source>
        <dbReference type="ARBA" id="ARBA00022692"/>
    </source>
</evidence>
<feature type="region of interest" description="Disordered" evidence="5">
    <location>
        <begin position="1"/>
        <end position="30"/>
    </location>
</feature>
<dbReference type="GO" id="GO:0022857">
    <property type="term" value="F:transmembrane transporter activity"/>
    <property type="evidence" value="ECO:0007669"/>
    <property type="project" value="InterPro"/>
</dbReference>
<feature type="domain" description="Major facilitator superfamily (MFS) profile" evidence="7">
    <location>
        <begin position="48"/>
        <end position="505"/>
    </location>
</feature>
<dbReference type="Pfam" id="PF07690">
    <property type="entry name" value="MFS_1"/>
    <property type="match status" value="1"/>
</dbReference>
<organism evidence="8 9">
    <name type="scientific">Lachnellula occidentalis</name>
    <dbReference type="NCBI Taxonomy" id="215460"/>
    <lineage>
        <taxon>Eukaryota</taxon>
        <taxon>Fungi</taxon>
        <taxon>Dikarya</taxon>
        <taxon>Ascomycota</taxon>
        <taxon>Pezizomycotina</taxon>
        <taxon>Leotiomycetes</taxon>
        <taxon>Helotiales</taxon>
        <taxon>Lachnaceae</taxon>
        <taxon>Lachnellula</taxon>
    </lineage>
</organism>
<name>A0A8H8UJZ3_9HELO</name>
<dbReference type="InterPro" id="IPR020846">
    <property type="entry name" value="MFS_dom"/>
</dbReference>
<feature type="transmembrane region" description="Helical" evidence="6">
    <location>
        <begin position="207"/>
        <end position="229"/>
    </location>
</feature>
<evidence type="ECO:0000256" key="5">
    <source>
        <dbReference type="SAM" id="MobiDB-lite"/>
    </source>
</evidence>
<gene>
    <name evidence="8" type="primary">terJ</name>
    <name evidence="8" type="ORF">LOCC1_G000840</name>
</gene>
<dbReference type="EMBL" id="QGMI01000013">
    <property type="protein sequence ID" value="TVY49391.1"/>
    <property type="molecule type" value="Genomic_DNA"/>
</dbReference>
<reference evidence="8 9" key="1">
    <citation type="submission" date="2018-05" db="EMBL/GenBank/DDBJ databases">
        <title>Genome sequencing and assembly of the regulated plant pathogen Lachnellula willkommii and related sister species for the development of diagnostic species identification markers.</title>
        <authorList>
            <person name="Giroux E."/>
            <person name="Bilodeau G."/>
        </authorList>
    </citation>
    <scope>NUCLEOTIDE SEQUENCE [LARGE SCALE GENOMIC DNA]</scope>
    <source>
        <strain evidence="8 9">CBS 160.35</strain>
    </source>
</reference>
<feature type="transmembrane region" description="Helical" evidence="6">
    <location>
        <begin position="440"/>
        <end position="461"/>
    </location>
</feature>
<dbReference type="GO" id="GO:0016020">
    <property type="term" value="C:membrane"/>
    <property type="evidence" value="ECO:0007669"/>
    <property type="project" value="UniProtKB-SubCell"/>
</dbReference>
<dbReference type="Gene3D" id="1.20.1250.20">
    <property type="entry name" value="MFS general substrate transporter like domains"/>
    <property type="match status" value="2"/>
</dbReference>
<dbReference type="OrthoDB" id="2428527at2759"/>
<accession>A0A8H8UJZ3</accession>
<feature type="transmembrane region" description="Helical" evidence="6">
    <location>
        <begin position="46"/>
        <end position="67"/>
    </location>
</feature>
<evidence type="ECO:0000313" key="9">
    <source>
        <dbReference type="Proteomes" id="UP000443090"/>
    </source>
</evidence>
<sequence length="531" mass="56897">MHSTHSADDSPGLHAVGTKQEQDSDLSPVELTHSRVERPKSLPREIAFILIICMAQLMTQAGLGQSIAPLHIIGRSFGVGDSPAQLSWFPAAYSLTVGTFILVAGRLGDLYGHKNLFVAGFLWFALWTMLAGFAVYSGPIFFDCCRAFQGIGPAFLLPNGVAILGRAYEPGLRKQMAFSAFGAMAPTGFCFGALISSVLAEFVWWPWGYWVMAMLCLVLGVAAMFLIPHTPSPQFDNAHSFWARVDVAGCITGVSGLVLINFAWNQAPVVGWSNPYVYVLLIVGIILLGVFGQIEKRATFPLVPFSAMTPDLGFILGCVACGWAAFGIWVFYSWQIMEELRGVSPLLGAAQFSPTVVSGCIAAFTTGSILHRVPGSLVMMIALGAFCIGSILIATMPVSQTYWAQLFVSQIIMPWGIDRDMSFPAATLLLSNAMPRKHQGVAASLVNTIINYSISLALGFAGTVESHVNDGGKDLLKGYRGALYLAVGLAGLGVVLAMFFGLYEHRGSRKNKTDSDVDAASSGQKEGAAPE</sequence>
<feature type="region of interest" description="Disordered" evidence="5">
    <location>
        <begin position="508"/>
        <end position="531"/>
    </location>
</feature>
<dbReference type="InterPro" id="IPR036259">
    <property type="entry name" value="MFS_trans_sf"/>
</dbReference>
<evidence type="ECO:0000256" key="3">
    <source>
        <dbReference type="ARBA" id="ARBA00022989"/>
    </source>
</evidence>
<dbReference type="PROSITE" id="PS50850">
    <property type="entry name" value="MFS"/>
    <property type="match status" value="1"/>
</dbReference>
<dbReference type="CDD" id="cd17476">
    <property type="entry name" value="MFS_Amf1_MDR_like"/>
    <property type="match status" value="1"/>
</dbReference>
<evidence type="ECO:0000256" key="1">
    <source>
        <dbReference type="ARBA" id="ARBA00004141"/>
    </source>
</evidence>
<protein>
    <submittedName>
        <fullName evidence="8">Efflux pump</fullName>
    </submittedName>
</protein>
<dbReference type="Proteomes" id="UP000443090">
    <property type="component" value="Unassembled WGS sequence"/>
</dbReference>
<evidence type="ECO:0000259" key="7">
    <source>
        <dbReference type="PROSITE" id="PS50850"/>
    </source>
</evidence>
<dbReference type="PANTHER" id="PTHR42718:SF1">
    <property type="entry name" value="LOW AFFINITY AMMONIUM TRANSPORTER"/>
    <property type="match status" value="1"/>
</dbReference>
<feature type="transmembrane region" description="Helical" evidence="6">
    <location>
        <begin position="87"/>
        <end position="104"/>
    </location>
</feature>
<keyword evidence="2 6" id="KW-0812">Transmembrane</keyword>
<feature type="transmembrane region" description="Helical" evidence="6">
    <location>
        <begin position="241"/>
        <end position="264"/>
    </location>
</feature>
<feature type="transmembrane region" description="Helical" evidence="6">
    <location>
        <begin position="481"/>
        <end position="503"/>
    </location>
</feature>
<keyword evidence="9" id="KW-1185">Reference proteome</keyword>
<evidence type="ECO:0000256" key="6">
    <source>
        <dbReference type="SAM" id="Phobius"/>
    </source>
</evidence>
<dbReference type="InterPro" id="IPR011701">
    <property type="entry name" value="MFS"/>
</dbReference>
<comment type="subcellular location">
    <subcellularLocation>
        <location evidence="1">Membrane</location>
        <topology evidence="1">Multi-pass membrane protein</topology>
    </subcellularLocation>
</comment>